<comment type="caution">
    <text evidence="1">The sequence shown here is derived from an EMBL/GenBank/DDBJ whole genome shotgun (WGS) entry which is preliminary data.</text>
</comment>
<dbReference type="Proteomes" id="UP000675940">
    <property type="component" value="Unassembled WGS sequence"/>
</dbReference>
<organism evidence="1 2">
    <name type="scientific">Sagittula salina</name>
    <dbReference type="NCBI Taxonomy" id="2820268"/>
    <lineage>
        <taxon>Bacteria</taxon>
        <taxon>Pseudomonadati</taxon>
        <taxon>Pseudomonadota</taxon>
        <taxon>Alphaproteobacteria</taxon>
        <taxon>Rhodobacterales</taxon>
        <taxon>Roseobacteraceae</taxon>
        <taxon>Sagittula</taxon>
    </lineage>
</organism>
<protein>
    <submittedName>
        <fullName evidence="1">Uncharacterized protein</fullName>
    </submittedName>
</protein>
<dbReference type="AlphaFoldDB" id="A0A940MMV1"/>
<reference evidence="1" key="1">
    <citation type="submission" date="2021-03" db="EMBL/GenBank/DDBJ databases">
        <title>Sagittula salina sp. nov. strain M10.9X isolated from the marine waste.</title>
        <authorList>
            <person name="Satari L."/>
            <person name="Molina-Menor E."/>
            <person name="Vidal-Verdu A."/>
            <person name="Pascual J."/>
            <person name="Pereto J."/>
            <person name="Porcar M."/>
        </authorList>
    </citation>
    <scope>NUCLEOTIDE SEQUENCE</scope>
    <source>
        <strain evidence="1">M10.9X</strain>
    </source>
</reference>
<proteinExistence type="predicted"/>
<accession>A0A940MMV1</accession>
<gene>
    <name evidence="1" type="ORF">J5474_09005</name>
</gene>
<keyword evidence="2" id="KW-1185">Reference proteome</keyword>
<name>A0A940MMV1_9RHOB</name>
<dbReference type="EMBL" id="JAGISH010000004">
    <property type="protein sequence ID" value="MBP0482625.1"/>
    <property type="molecule type" value="Genomic_DNA"/>
</dbReference>
<evidence type="ECO:0000313" key="1">
    <source>
        <dbReference type="EMBL" id="MBP0482625.1"/>
    </source>
</evidence>
<evidence type="ECO:0000313" key="2">
    <source>
        <dbReference type="Proteomes" id="UP000675940"/>
    </source>
</evidence>
<sequence length="104" mass="11038">MAAGALAAEVTARIDAELATHPCQTRADRMLLEDFSRQRARPRSVTVNIPGGATRTGVLVTRSNGAYTLVYMPEIELFSLCVDSIFGPVDIGVHGTALACFASV</sequence>
<dbReference type="RefSeq" id="WP_209360572.1">
    <property type="nucleotide sequence ID" value="NZ_JAGISH010000004.1"/>
</dbReference>